<keyword evidence="1 2" id="KW-0378">Hydrolase</keyword>
<dbReference type="Gene3D" id="3.40.50.1000">
    <property type="entry name" value="HAD superfamily/HAD-like"/>
    <property type="match status" value="1"/>
</dbReference>
<dbReference type="AlphaFoldDB" id="A0A1H3YI17"/>
<dbReference type="Gene3D" id="1.10.150.240">
    <property type="entry name" value="Putative phosphatase, domain 2"/>
    <property type="match status" value="1"/>
</dbReference>
<dbReference type="InterPro" id="IPR051540">
    <property type="entry name" value="S-2-haloacid_dehalogenase"/>
</dbReference>
<dbReference type="InterPro" id="IPR023198">
    <property type="entry name" value="PGP-like_dom2"/>
</dbReference>
<dbReference type="InterPro" id="IPR023214">
    <property type="entry name" value="HAD_sf"/>
</dbReference>
<dbReference type="SUPFAM" id="SSF56784">
    <property type="entry name" value="HAD-like"/>
    <property type="match status" value="1"/>
</dbReference>
<organism evidence="2 3">
    <name type="scientific">Xylanibacter ruminicola</name>
    <name type="common">Prevotella ruminicola</name>
    <dbReference type="NCBI Taxonomy" id="839"/>
    <lineage>
        <taxon>Bacteria</taxon>
        <taxon>Pseudomonadati</taxon>
        <taxon>Bacteroidota</taxon>
        <taxon>Bacteroidia</taxon>
        <taxon>Bacteroidales</taxon>
        <taxon>Prevotellaceae</taxon>
        <taxon>Xylanibacter</taxon>
    </lineage>
</organism>
<reference evidence="2 3" key="1">
    <citation type="submission" date="2016-10" db="EMBL/GenBank/DDBJ databases">
        <authorList>
            <person name="de Groot N.N."/>
        </authorList>
    </citation>
    <scope>NUCLEOTIDE SEQUENCE [LARGE SCALE GENOMIC DNA]</scope>
    <source>
        <strain evidence="2 3">D31d</strain>
    </source>
</reference>
<dbReference type="RefSeq" id="WP_074760226.1">
    <property type="nucleotide sequence ID" value="NZ_FNRF01000001.1"/>
</dbReference>
<dbReference type="OrthoDB" id="6101375at2"/>
<dbReference type="InterPro" id="IPR036412">
    <property type="entry name" value="HAD-like_sf"/>
</dbReference>
<evidence type="ECO:0000313" key="2">
    <source>
        <dbReference type="EMBL" id="SEA11239.1"/>
    </source>
</evidence>
<dbReference type="SFLD" id="SFLDS00003">
    <property type="entry name" value="Haloacid_Dehalogenase"/>
    <property type="match status" value="1"/>
</dbReference>
<name>A0A1H3YI17_XYLRU</name>
<dbReference type="EMBL" id="FNRF01000001">
    <property type="protein sequence ID" value="SEA11239.1"/>
    <property type="molecule type" value="Genomic_DNA"/>
</dbReference>
<accession>A0A1H3YI17</accession>
<proteinExistence type="predicted"/>
<dbReference type="PANTHER" id="PTHR43316:SF8">
    <property type="entry name" value="HAD FAMILY HYDROLASE"/>
    <property type="match status" value="1"/>
</dbReference>
<dbReference type="GO" id="GO:0016787">
    <property type="term" value="F:hydrolase activity"/>
    <property type="evidence" value="ECO:0007669"/>
    <property type="project" value="UniProtKB-KW"/>
</dbReference>
<dbReference type="PANTHER" id="PTHR43316">
    <property type="entry name" value="HYDROLASE, HALOACID DELAHOGENASE-RELATED"/>
    <property type="match status" value="1"/>
</dbReference>
<dbReference type="Proteomes" id="UP000182257">
    <property type="component" value="Unassembled WGS sequence"/>
</dbReference>
<protein>
    <submittedName>
        <fullName evidence="2">Putative hydrolase of the HAD superfamily</fullName>
    </submittedName>
</protein>
<dbReference type="SFLD" id="SFLDG01129">
    <property type="entry name" value="C1.5:_HAD__Beta-PGM__Phosphata"/>
    <property type="match status" value="1"/>
</dbReference>
<dbReference type="Pfam" id="PF00702">
    <property type="entry name" value="Hydrolase"/>
    <property type="match status" value="1"/>
</dbReference>
<gene>
    <name evidence="2" type="ORF">SAMN05216462_0668</name>
</gene>
<evidence type="ECO:0000256" key="1">
    <source>
        <dbReference type="ARBA" id="ARBA00022801"/>
    </source>
</evidence>
<evidence type="ECO:0000313" key="3">
    <source>
        <dbReference type="Proteomes" id="UP000182257"/>
    </source>
</evidence>
<sequence>MKIDVRNLRVIAFDADDTLWDCQSHFEEVEKHLYDLIAPYCDAPAHELFVTESGNMADLGYGCKAFTISIIETALRVGGAHLSHTQLAELLAHSKQLLHLPATPLPEVEETLQRLQAYPYRLVVFTKGELQDQENKLYRSHLDKYFSHVEITSNKTETEFSLLCERLEVQPSQFLMVGNSLKSDIAPALNIGAWAIHIPFHVTWQLEHSEDIEHPRLTKITHFNEILKLL</sequence>